<evidence type="ECO:0000313" key="1">
    <source>
        <dbReference type="EMBL" id="KAI3729014.1"/>
    </source>
</evidence>
<dbReference type="Proteomes" id="UP001055879">
    <property type="component" value="Linkage Group LG05"/>
</dbReference>
<name>A0ACB9C405_ARCLA</name>
<gene>
    <name evidence="1" type="ORF">L6452_17660</name>
</gene>
<organism evidence="1 2">
    <name type="scientific">Arctium lappa</name>
    <name type="common">Greater burdock</name>
    <name type="synonym">Lappa major</name>
    <dbReference type="NCBI Taxonomy" id="4217"/>
    <lineage>
        <taxon>Eukaryota</taxon>
        <taxon>Viridiplantae</taxon>
        <taxon>Streptophyta</taxon>
        <taxon>Embryophyta</taxon>
        <taxon>Tracheophyta</taxon>
        <taxon>Spermatophyta</taxon>
        <taxon>Magnoliopsida</taxon>
        <taxon>eudicotyledons</taxon>
        <taxon>Gunneridae</taxon>
        <taxon>Pentapetalae</taxon>
        <taxon>asterids</taxon>
        <taxon>campanulids</taxon>
        <taxon>Asterales</taxon>
        <taxon>Asteraceae</taxon>
        <taxon>Carduoideae</taxon>
        <taxon>Cardueae</taxon>
        <taxon>Arctiinae</taxon>
        <taxon>Arctium</taxon>
    </lineage>
</organism>
<reference evidence="1 2" key="2">
    <citation type="journal article" date="2022" name="Mol. Ecol. Resour.">
        <title>The genomes of chicory, endive, great burdock and yacon provide insights into Asteraceae paleo-polyploidization history and plant inulin production.</title>
        <authorList>
            <person name="Fan W."/>
            <person name="Wang S."/>
            <person name="Wang H."/>
            <person name="Wang A."/>
            <person name="Jiang F."/>
            <person name="Liu H."/>
            <person name="Zhao H."/>
            <person name="Xu D."/>
            <person name="Zhang Y."/>
        </authorList>
    </citation>
    <scope>NUCLEOTIDE SEQUENCE [LARGE SCALE GENOMIC DNA]</scope>
    <source>
        <strain evidence="2">cv. Niubang</strain>
    </source>
</reference>
<comment type="caution">
    <text evidence="1">The sequence shown here is derived from an EMBL/GenBank/DDBJ whole genome shotgun (WGS) entry which is preliminary data.</text>
</comment>
<protein>
    <submittedName>
        <fullName evidence="1">Uncharacterized protein</fullName>
    </submittedName>
</protein>
<proteinExistence type="predicted"/>
<sequence>MTHARPLCRNVKLGDSLKFPYVVRILDFNVSGEDKRAYEWALSIFGRKVDPLLRMRVVDEKTQYGIFRGNLEEAARHWPNLMKMKGIDLQRMVIKHLITVDHAAAKDMKGVVQERATMIWQMQHNGYDSGVFTMRHTETFMGDMNLWKTGYSEEGQRQQTQLEDLKKKYVAKIALHDQNLVKTAMKKEIERFTSMDPDIKLHILGQAYETRFERLEF</sequence>
<accession>A0ACB9C405</accession>
<dbReference type="EMBL" id="CM042051">
    <property type="protein sequence ID" value="KAI3729014.1"/>
    <property type="molecule type" value="Genomic_DNA"/>
</dbReference>
<keyword evidence="2" id="KW-1185">Reference proteome</keyword>
<reference evidence="2" key="1">
    <citation type="journal article" date="2022" name="Mol. Ecol. Resour.">
        <title>The genomes of chicory, endive, great burdock and yacon provide insights into Asteraceae palaeo-polyploidization history and plant inulin production.</title>
        <authorList>
            <person name="Fan W."/>
            <person name="Wang S."/>
            <person name="Wang H."/>
            <person name="Wang A."/>
            <person name="Jiang F."/>
            <person name="Liu H."/>
            <person name="Zhao H."/>
            <person name="Xu D."/>
            <person name="Zhang Y."/>
        </authorList>
    </citation>
    <scope>NUCLEOTIDE SEQUENCE [LARGE SCALE GENOMIC DNA]</scope>
    <source>
        <strain evidence="2">cv. Niubang</strain>
    </source>
</reference>
<evidence type="ECO:0000313" key="2">
    <source>
        <dbReference type="Proteomes" id="UP001055879"/>
    </source>
</evidence>